<dbReference type="EMBL" id="QJTF01000003">
    <property type="protein sequence ID" value="PYE89591.1"/>
    <property type="molecule type" value="Genomic_DNA"/>
</dbReference>
<keyword evidence="3" id="KW-1185">Reference proteome</keyword>
<accession>A0A318T8F4</accession>
<proteinExistence type="predicted"/>
<feature type="region of interest" description="Disordered" evidence="1">
    <location>
        <begin position="105"/>
        <end position="124"/>
    </location>
</feature>
<organism evidence="2 3">
    <name type="scientific">Phyllobacterium leguminum</name>
    <dbReference type="NCBI Taxonomy" id="314237"/>
    <lineage>
        <taxon>Bacteria</taxon>
        <taxon>Pseudomonadati</taxon>
        <taxon>Pseudomonadota</taxon>
        <taxon>Alphaproteobacteria</taxon>
        <taxon>Hyphomicrobiales</taxon>
        <taxon>Phyllobacteriaceae</taxon>
        <taxon>Phyllobacterium</taxon>
    </lineage>
</organism>
<evidence type="ECO:0000313" key="2">
    <source>
        <dbReference type="EMBL" id="PYE89591.1"/>
    </source>
</evidence>
<name>A0A318T8F4_9HYPH</name>
<evidence type="ECO:0000313" key="3">
    <source>
        <dbReference type="Proteomes" id="UP000247454"/>
    </source>
</evidence>
<dbReference type="OrthoDB" id="9801098at2"/>
<reference evidence="2 3" key="1">
    <citation type="submission" date="2018-06" db="EMBL/GenBank/DDBJ databases">
        <title>Genomic Encyclopedia of Type Strains, Phase III (KMG-III): the genomes of soil and plant-associated and newly described type strains.</title>
        <authorList>
            <person name="Whitman W."/>
        </authorList>
    </citation>
    <scope>NUCLEOTIDE SEQUENCE [LARGE SCALE GENOMIC DNA]</scope>
    <source>
        <strain evidence="2 3">ORS 1419</strain>
    </source>
</reference>
<gene>
    <name evidence="2" type="ORF">C7477_10399</name>
</gene>
<dbReference type="RefSeq" id="WP_110749022.1">
    <property type="nucleotide sequence ID" value="NZ_QJTF01000003.1"/>
</dbReference>
<dbReference type="Proteomes" id="UP000247454">
    <property type="component" value="Unassembled WGS sequence"/>
</dbReference>
<protein>
    <submittedName>
        <fullName evidence="2">Uncharacterized protein</fullName>
    </submittedName>
</protein>
<comment type="caution">
    <text evidence="2">The sequence shown here is derived from an EMBL/GenBank/DDBJ whole genome shotgun (WGS) entry which is preliminary data.</text>
</comment>
<dbReference type="AlphaFoldDB" id="A0A318T8F4"/>
<sequence>MATKLSNMKLAELSLVDNPANKSATVSIFKRDTSDPYWKRSFTAEQREQAASSGAAMHDGSFPIISAGDLKNAVHAIGRADNPEAAKKHIISRAKALGHTDLLPDGWVSKSAGDGTNPDHGEQRMDPELQKKIDAAVATAIAAVTKRAEAAETKAADLLKMSKEEREHLDAMKDDEAKKEFMAMSPEDRKKKVSKAAESDEVLKVDGNEIRKSAVGDATFSVLKSQQAAITKQADDLKKAKDETEFERLKKRATDEFGHLPGTPEAKAGVLKAMGNMDEDVRKNLDHLLKTAEKIAASAFVMKGSLDGTTHDVESPEGKLDKRAKEIEKAEGISLAKAYDKAMVENPALYDEIAKRAATAQ</sequence>
<evidence type="ECO:0000256" key="1">
    <source>
        <dbReference type="SAM" id="MobiDB-lite"/>
    </source>
</evidence>